<dbReference type="Pfam" id="PF02862">
    <property type="entry name" value="DDHD"/>
    <property type="match status" value="1"/>
</dbReference>
<dbReference type="InterPro" id="IPR029058">
    <property type="entry name" value="AB_hydrolase_fold"/>
</dbReference>
<accession>A0A6A4YVX8</accession>
<evidence type="ECO:0000256" key="1">
    <source>
        <dbReference type="SAM" id="MobiDB-lite"/>
    </source>
</evidence>
<feature type="domain" description="DDHD" evidence="2">
    <location>
        <begin position="320"/>
        <end position="462"/>
    </location>
</feature>
<dbReference type="SMART" id="SM01127">
    <property type="entry name" value="DDHD"/>
    <property type="match status" value="1"/>
</dbReference>
<protein>
    <recommendedName>
        <fullName evidence="2">DDHD domain-containing protein</fullName>
    </recommendedName>
</protein>
<dbReference type="PANTHER" id="PTHR23509">
    <property type="entry name" value="PA-PL1 PHOSPHOLIPASE FAMILY"/>
    <property type="match status" value="1"/>
</dbReference>
<dbReference type="OrthoDB" id="431378at2759"/>
<dbReference type="InterPro" id="IPR058055">
    <property type="entry name" value="PA-PLA1"/>
</dbReference>
<feature type="non-terminal residue" evidence="3">
    <location>
        <position position="463"/>
    </location>
</feature>
<dbReference type="PANTHER" id="PTHR23509:SF10">
    <property type="entry name" value="LD21067P"/>
    <property type="match status" value="1"/>
</dbReference>
<dbReference type="PROSITE" id="PS51043">
    <property type="entry name" value="DDHD"/>
    <property type="match status" value="1"/>
</dbReference>
<evidence type="ECO:0000259" key="2">
    <source>
        <dbReference type="PROSITE" id="PS51043"/>
    </source>
</evidence>
<comment type="caution">
    <text evidence="3">The sequence shown here is derived from an EMBL/GenBank/DDBJ whole genome shotgun (WGS) entry which is preliminary data.</text>
</comment>
<dbReference type="GO" id="GO:0046872">
    <property type="term" value="F:metal ion binding"/>
    <property type="evidence" value="ECO:0007669"/>
    <property type="project" value="InterPro"/>
</dbReference>
<sequence length="463" mass="50619">MVMHVDAVTVAQSTLEEFDILVAEIEACAATAKKASCVMLGASGDDQVSVLRSKLVGATQSLEACSTAVQTALAFLGENMNGKGFEAFEDVTDESDAAKADDGIADESITPSADGIESAPTSTGVYPSEDEVVSQSHAPIDHSALTPEVQVETLNHLMFVIHGIGEHADFTDGHWDKTPTLEGEYPVFQDLFRTTRDAYFKEIPLALEIQSIEWHAELHATGVDPVFDMIAPEGSEKIRQFNKRAFMDLLYYTAPKFSQLIVTSVTSQLNAKYKRFLELHPGWTGQVSIFSHSLGTIIAYDILTHDAGDVSAIGVTFPGLDFPVENLFCAGSPVPVMVLSRGDVNLSTDGRFTEGIKAPKVNHYYNLFHPLDPIAYRVEPLLHANTSDLPAVQLVAADTLKTKSFGQIVELYDAVASPTRQDFVLRRQQREGPIELAYAPFSHSSYWTSQDVVLFTLLQVCRP</sequence>
<dbReference type="GO" id="GO:0004620">
    <property type="term" value="F:phospholipase activity"/>
    <property type="evidence" value="ECO:0007669"/>
    <property type="project" value="TreeGrafter"/>
</dbReference>
<dbReference type="InterPro" id="IPR004177">
    <property type="entry name" value="DDHD_dom"/>
</dbReference>
<gene>
    <name evidence="3" type="ORF">As57867_009081</name>
</gene>
<dbReference type="EMBL" id="VJMH01005127">
    <property type="protein sequence ID" value="KAF0700367.1"/>
    <property type="molecule type" value="Genomic_DNA"/>
</dbReference>
<reference evidence="3" key="1">
    <citation type="submission" date="2019-06" db="EMBL/GenBank/DDBJ databases">
        <title>Genomics analysis of Aphanomyces spp. identifies a new class of oomycete effector associated with host adaptation.</title>
        <authorList>
            <person name="Gaulin E."/>
        </authorList>
    </citation>
    <scope>NUCLEOTIDE SEQUENCE</scope>
    <source>
        <strain evidence="3">CBS 578.67</strain>
    </source>
</reference>
<evidence type="ECO:0000313" key="3">
    <source>
        <dbReference type="EMBL" id="KAF0700367.1"/>
    </source>
</evidence>
<organism evidence="3">
    <name type="scientific">Aphanomyces stellatus</name>
    <dbReference type="NCBI Taxonomy" id="120398"/>
    <lineage>
        <taxon>Eukaryota</taxon>
        <taxon>Sar</taxon>
        <taxon>Stramenopiles</taxon>
        <taxon>Oomycota</taxon>
        <taxon>Saprolegniomycetes</taxon>
        <taxon>Saprolegniales</taxon>
        <taxon>Verrucalvaceae</taxon>
        <taxon>Aphanomyces</taxon>
    </lineage>
</organism>
<name>A0A6A4YVX8_9STRA</name>
<dbReference type="AlphaFoldDB" id="A0A6A4YVX8"/>
<dbReference type="SUPFAM" id="SSF53474">
    <property type="entry name" value="alpha/beta-Hydrolases"/>
    <property type="match status" value="1"/>
</dbReference>
<dbReference type="GO" id="GO:0005737">
    <property type="term" value="C:cytoplasm"/>
    <property type="evidence" value="ECO:0007669"/>
    <property type="project" value="TreeGrafter"/>
</dbReference>
<proteinExistence type="predicted"/>
<feature type="region of interest" description="Disordered" evidence="1">
    <location>
        <begin position="105"/>
        <end position="127"/>
    </location>
</feature>